<dbReference type="AlphaFoldDB" id="A0A419YYM2"/>
<feature type="compositionally biased region" description="Polar residues" evidence="1">
    <location>
        <begin position="230"/>
        <end position="245"/>
    </location>
</feature>
<dbReference type="Proteomes" id="UP000593818">
    <property type="component" value="Plasmid pRh5Ap-243"/>
</dbReference>
<sequence length="262" mass="28290">MNRDELGRAIKAACANLDEPRVIVLGSQSILGSFDITALPPAAFLSREVDILPLSGITDPPAVEDKLLLLDARLGEGSPFHMSFGFYVEGIHKDVVVLPRHWEHRLVHFIVDDDTSTLYGRTGLCLDPVDLCVSKTIAGREKDYEFVAALVAEQLVRAADIRARIDSGIEWPPTYTENKDLCLDRARNWLSSLADPTATSAKEDPASNAPASVAADIATALLGHPRSVEQMLNSKNRGENPSTSAAPPDTGPTREAGPDLSQ</sequence>
<name>A0A419YYM2_9NOCA</name>
<geneLocation type="plasmid" evidence="2 3">
    <name>pRh5Ap-243</name>
</geneLocation>
<keyword evidence="2" id="KW-0614">Plasmid</keyword>
<feature type="region of interest" description="Disordered" evidence="1">
    <location>
        <begin position="225"/>
        <end position="262"/>
    </location>
</feature>
<dbReference type="RefSeq" id="WP_064061713.1">
    <property type="nucleotide sequence ID" value="NZ_CP063452.1"/>
</dbReference>
<organism evidence="2 3">
    <name type="scientific">Rhodococcus pyridinivorans</name>
    <dbReference type="NCBI Taxonomy" id="103816"/>
    <lineage>
        <taxon>Bacteria</taxon>
        <taxon>Bacillati</taxon>
        <taxon>Actinomycetota</taxon>
        <taxon>Actinomycetes</taxon>
        <taxon>Mycobacteriales</taxon>
        <taxon>Nocardiaceae</taxon>
        <taxon>Rhodococcus</taxon>
    </lineage>
</organism>
<accession>A0A419YYM2</accession>
<proteinExistence type="predicted"/>
<protein>
    <submittedName>
        <fullName evidence="2">Uncharacterized protein</fullName>
    </submittedName>
</protein>
<evidence type="ECO:0000256" key="1">
    <source>
        <dbReference type="SAM" id="MobiDB-lite"/>
    </source>
</evidence>
<dbReference type="EMBL" id="CP063452">
    <property type="protein sequence ID" value="QOW01663.1"/>
    <property type="molecule type" value="Genomic_DNA"/>
</dbReference>
<gene>
    <name evidence="2" type="ORF">INP59_26260</name>
</gene>
<evidence type="ECO:0000313" key="3">
    <source>
        <dbReference type="Proteomes" id="UP000593818"/>
    </source>
</evidence>
<reference evidence="2 3" key="1">
    <citation type="submission" date="2020-10" db="EMBL/GenBank/DDBJ databases">
        <title>Whole genome sequence of oil-degrading bacteria Rhodococcus pyridinivorans strain 5Ap.</title>
        <authorList>
            <person name="Akhremchuk A.E."/>
            <person name="Valentovich L.N."/>
            <person name="Charniauskaya M.I."/>
            <person name="Bukliarevich H.A."/>
            <person name="Titok M.A."/>
        </authorList>
    </citation>
    <scope>NUCLEOTIDE SEQUENCE [LARGE SCALE GENOMIC DNA]</scope>
    <source>
        <strain evidence="2 3">5Ap</strain>
        <plasmid evidence="2 3">pRh5Ap-243</plasmid>
    </source>
</reference>
<keyword evidence="3" id="KW-1185">Reference proteome</keyword>
<evidence type="ECO:0000313" key="2">
    <source>
        <dbReference type="EMBL" id="QOW01663.1"/>
    </source>
</evidence>